<dbReference type="InterPro" id="IPR032687">
    <property type="entry name" value="AraC-type_N"/>
</dbReference>
<organism evidence="6">
    <name type="scientific">Candidatus Electrothrix aestuarii</name>
    <dbReference type="NCBI Taxonomy" id="3062594"/>
    <lineage>
        <taxon>Bacteria</taxon>
        <taxon>Pseudomonadati</taxon>
        <taxon>Thermodesulfobacteriota</taxon>
        <taxon>Desulfobulbia</taxon>
        <taxon>Desulfobulbales</taxon>
        <taxon>Desulfobulbaceae</taxon>
        <taxon>Candidatus Electrothrix</taxon>
    </lineage>
</organism>
<dbReference type="EMBL" id="CP159373">
    <property type="protein sequence ID" value="XCN74025.1"/>
    <property type="molecule type" value="Genomic_DNA"/>
</dbReference>
<accession>A0AAU8LYY5</accession>
<dbReference type="KEGG" id="eaj:Q3M24_04510"/>
<keyword evidence="1" id="KW-0805">Transcription regulation</keyword>
<dbReference type="AlphaFoldDB" id="A0AAU8LYY5"/>
<evidence type="ECO:0000313" key="6">
    <source>
        <dbReference type="EMBL" id="XCN74025.1"/>
    </source>
</evidence>
<proteinExistence type="predicted"/>
<gene>
    <name evidence="6" type="ORF">Q3M24_04510</name>
</gene>
<dbReference type="GO" id="GO:0005829">
    <property type="term" value="C:cytosol"/>
    <property type="evidence" value="ECO:0007669"/>
    <property type="project" value="TreeGrafter"/>
</dbReference>
<keyword evidence="2" id="KW-0238">DNA-binding</keyword>
<protein>
    <submittedName>
        <fullName evidence="6">AraC family transcriptional regulator ligand-binding domain-containing protein</fullName>
    </submittedName>
</protein>
<reference evidence="6" key="1">
    <citation type="journal article" date="2024" name="Syst. Appl. Microbiol.">
        <title>First single-strain enrichments of Electrothrix cable bacteria, description of E. aestuarii sp. nov. and E. rattekaaiensis sp. nov., and proposal of a cable bacteria taxonomy following the rules of the SeqCode.</title>
        <authorList>
            <person name="Plum-Jensen L.E."/>
            <person name="Schramm A."/>
            <person name="Marshall I.P.G."/>
        </authorList>
    </citation>
    <scope>NUCLEOTIDE SEQUENCE</scope>
    <source>
        <strain evidence="6">Rat1</strain>
    </source>
</reference>
<reference evidence="6" key="2">
    <citation type="submission" date="2024-06" db="EMBL/GenBank/DDBJ databases">
        <authorList>
            <person name="Plum-Jensen L.E."/>
            <person name="Schramm A."/>
            <person name="Marshall I.P.G."/>
        </authorList>
    </citation>
    <scope>NUCLEOTIDE SEQUENCE</scope>
    <source>
        <strain evidence="6">Rat1</strain>
    </source>
</reference>
<dbReference type="Pfam" id="PF12833">
    <property type="entry name" value="HTH_18"/>
    <property type="match status" value="1"/>
</dbReference>
<evidence type="ECO:0000256" key="4">
    <source>
        <dbReference type="SAM" id="Phobius"/>
    </source>
</evidence>
<keyword evidence="4" id="KW-0472">Membrane</keyword>
<dbReference type="SMART" id="SM00342">
    <property type="entry name" value="HTH_ARAC"/>
    <property type="match status" value="1"/>
</dbReference>
<dbReference type="GO" id="GO:0000976">
    <property type="term" value="F:transcription cis-regulatory region binding"/>
    <property type="evidence" value="ECO:0007669"/>
    <property type="project" value="TreeGrafter"/>
</dbReference>
<dbReference type="Pfam" id="PF12625">
    <property type="entry name" value="Arabinose_bd"/>
    <property type="match status" value="1"/>
</dbReference>
<name>A0AAU8LYY5_9BACT</name>
<keyword evidence="3" id="KW-0804">Transcription</keyword>
<keyword evidence="4" id="KW-1133">Transmembrane helix</keyword>
<feature type="transmembrane region" description="Helical" evidence="4">
    <location>
        <begin position="12"/>
        <end position="30"/>
    </location>
</feature>
<feature type="domain" description="HTH araC/xylS-type" evidence="5">
    <location>
        <begin position="242"/>
        <end position="339"/>
    </location>
</feature>
<dbReference type="SUPFAM" id="SSF46689">
    <property type="entry name" value="Homeodomain-like"/>
    <property type="match status" value="1"/>
</dbReference>
<evidence type="ECO:0000256" key="2">
    <source>
        <dbReference type="ARBA" id="ARBA00023125"/>
    </source>
</evidence>
<dbReference type="GO" id="GO:0003700">
    <property type="term" value="F:DNA-binding transcription factor activity"/>
    <property type="evidence" value="ECO:0007669"/>
    <property type="project" value="InterPro"/>
</dbReference>
<dbReference type="PANTHER" id="PTHR47894:SF1">
    <property type="entry name" value="HTH-TYPE TRANSCRIPTIONAL REGULATOR VQSM"/>
    <property type="match status" value="1"/>
</dbReference>
<dbReference type="PANTHER" id="PTHR47894">
    <property type="entry name" value="HTH-TYPE TRANSCRIPTIONAL REGULATOR GADX"/>
    <property type="match status" value="1"/>
</dbReference>
<evidence type="ECO:0000256" key="3">
    <source>
        <dbReference type="ARBA" id="ARBA00023163"/>
    </source>
</evidence>
<dbReference type="Gene3D" id="1.10.10.60">
    <property type="entry name" value="Homeodomain-like"/>
    <property type="match status" value="1"/>
</dbReference>
<evidence type="ECO:0000259" key="5">
    <source>
        <dbReference type="PROSITE" id="PS01124"/>
    </source>
</evidence>
<dbReference type="PROSITE" id="PS01124">
    <property type="entry name" value="HTH_ARAC_FAMILY_2"/>
    <property type="match status" value="1"/>
</dbReference>
<dbReference type="InterPro" id="IPR018060">
    <property type="entry name" value="HTH_AraC"/>
</dbReference>
<sequence>MSSSSQSSSKGRILGSMGSVAVLFAAYVGLSVERISKETGIDPALLMDPEQYLPEDFFEKFFNLLVKEFPDRNIPLELAQLAPLSYFGTPGRLLLRAPDAKSMVEMFAGNSDLLADRLKIEVVESSSREIFLCTEQPLDQVVKGISQEIGLGLGTRIVRDCFGEGLLSRVEFRHKARGKAKAYEETFNVPVRFQSDCNALVLNAKKLDVLNRRGTPESRSSLEQRLLRLRQELGLEKADEAADVRKAIMKNAIKGDYSVSGLARSMGMSLSTLQRRVPPDIKVRKLLEEVRYVNAMGMLADQRLSVDEVAFRLGFESDRGFRKAFKRWSGRTPAEARKEMM</sequence>
<keyword evidence="4" id="KW-0812">Transmembrane</keyword>
<dbReference type="InterPro" id="IPR009057">
    <property type="entry name" value="Homeodomain-like_sf"/>
</dbReference>
<evidence type="ECO:0000256" key="1">
    <source>
        <dbReference type="ARBA" id="ARBA00023015"/>
    </source>
</evidence>